<proteinExistence type="predicted"/>
<evidence type="ECO:0000259" key="1">
    <source>
        <dbReference type="Pfam" id="PF03732"/>
    </source>
</evidence>
<comment type="caution">
    <text evidence="2">The sequence shown here is derived from an EMBL/GenBank/DDBJ whole genome shotgun (WGS) entry which is preliminary data.</text>
</comment>
<reference evidence="2 3" key="1">
    <citation type="journal article" date="2023" name="G3 (Bethesda)">
        <title>A chromosome-length genome assembly and annotation of blackberry (Rubus argutus, cv. 'Hillquist').</title>
        <authorList>
            <person name="Bruna T."/>
            <person name="Aryal R."/>
            <person name="Dudchenko O."/>
            <person name="Sargent D.J."/>
            <person name="Mead D."/>
            <person name="Buti M."/>
            <person name="Cavallini A."/>
            <person name="Hytonen T."/>
            <person name="Andres J."/>
            <person name="Pham M."/>
            <person name="Weisz D."/>
            <person name="Mascagni F."/>
            <person name="Usai G."/>
            <person name="Natali L."/>
            <person name="Bassil N."/>
            <person name="Fernandez G.E."/>
            <person name="Lomsadze A."/>
            <person name="Armour M."/>
            <person name="Olukolu B."/>
            <person name="Poorten T."/>
            <person name="Britton C."/>
            <person name="Davik J."/>
            <person name="Ashrafi H."/>
            <person name="Aiden E.L."/>
            <person name="Borodovsky M."/>
            <person name="Worthington M."/>
        </authorList>
    </citation>
    <scope>NUCLEOTIDE SEQUENCE [LARGE SCALE GENOMIC DNA]</scope>
    <source>
        <strain evidence="2">PI 553951</strain>
    </source>
</reference>
<dbReference type="PANTHER" id="PTHR33223:SF6">
    <property type="entry name" value="CCHC-TYPE DOMAIN-CONTAINING PROTEIN"/>
    <property type="match status" value="1"/>
</dbReference>
<dbReference type="Pfam" id="PF03732">
    <property type="entry name" value="Retrotrans_gag"/>
    <property type="match status" value="1"/>
</dbReference>
<organism evidence="2 3">
    <name type="scientific">Rubus argutus</name>
    <name type="common">Southern blackberry</name>
    <dbReference type="NCBI Taxonomy" id="59490"/>
    <lineage>
        <taxon>Eukaryota</taxon>
        <taxon>Viridiplantae</taxon>
        <taxon>Streptophyta</taxon>
        <taxon>Embryophyta</taxon>
        <taxon>Tracheophyta</taxon>
        <taxon>Spermatophyta</taxon>
        <taxon>Magnoliopsida</taxon>
        <taxon>eudicotyledons</taxon>
        <taxon>Gunneridae</taxon>
        <taxon>Pentapetalae</taxon>
        <taxon>rosids</taxon>
        <taxon>fabids</taxon>
        <taxon>Rosales</taxon>
        <taxon>Rosaceae</taxon>
        <taxon>Rosoideae</taxon>
        <taxon>Rosoideae incertae sedis</taxon>
        <taxon>Rubus</taxon>
    </lineage>
</organism>
<feature type="domain" description="Retrotransposon gag" evidence="1">
    <location>
        <begin position="195"/>
        <end position="286"/>
    </location>
</feature>
<dbReference type="InterPro" id="IPR005162">
    <property type="entry name" value="Retrotrans_gag_dom"/>
</dbReference>
<protein>
    <recommendedName>
        <fullName evidence="1">Retrotransposon gag domain-containing protein</fullName>
    </recommendedName>
</protein>
<dbReference type="Proteomes" id="UP001457282">
    <property type="component" value="Unassembled WGS sequence"/>
</dbReference>
<accession>A0AAW1VLB6</accession>
<keyword evidence="3" id="KW-1185">Reference proteome</keyword>
<dbReference type="AlphaFoldDB" id="A0AAW1VLB6"/>
<sequence>MSPGSNDSEDSTSADKVAESLIKAFEERNTQFVRNSLDSYAKEINGTVRELAKTVAALSAQMHAQQATLSTVLNERATFMSLLYKHDFTSKEKAESSNTIAEDDVTDTKVSKLRFKVGKQRALVRKAVRSHLGEELGYNFPFSKEIAEVNYPKGHKTINFTLFSGEDVKENAAVHIARFTTQCGDLGKSNLYKLKLFGSSLTGAAFGWYSRLKPASVSGWDEMEKIFREQFGKIEAEVGISELSSMYQQPNETALAFLQRFKLQQARANFALPEKEAVNLAAKGLSYKIRKKCFGNRYDSIGDLIREAT</sequence>
<gene>
    <name evidence="2" type="ORF">M0R45_001583</name>
</gene>
<name>A0AAW1VLB6_RUBAR</name>
<evidence type="ECO:0000313" key="3">
    <source>
        <dbReference type="Proteomes" id="UP001457282"/>
    </source>
</evidence>
<evidence type="ECO:0000313" key="2">
    <source>
        <dbReference type="EMBL" id="KAK9902476.1"/>
    </source>
</evidence>
<dbReference type="EMBL" id="JBEDUW010000255">
    <property type="protein sequence ID" value="KAK9902476.1"/>
    <property type="molecule type" value="Genomic_DNA"/>
</dbReference>
<dbReference type="PANTHER" id="PTHR33223">
    <property type="entry name" value="CCHC-TYPE DOMAIN-CONTAINING PROTEIN"/>
    <property type="match status" value="1"/>
</dbReference>